<reference evidence="3" key="1">
    <citation type="submission" date="2017-02" db="EMBL/GenBank/DDBJ databases">
        <authorList>
            <person name="Varghese N."/>
            <person name="Submissions S."/>
        </authorList>
    </citation>
    <scope>NUCLEOTIDE SEQUENCE [LARGE SCALE GENOMIC DNA]</scope>
    <source>
        <strain evidence="3">ATCC 49788</strain>
    </source>
</reference>
<evidence type="ECO:0000313" key="2">
    <source>
        <dbReference type="EMBL" id="SKA89171.1"/>
    </source>
</evidence>
<gene>
    <name evidence="2" type="ORF">SAMN02745130_03010</name>
</gene>
<evidence type="ECO:0000256" key="1">
    <source>
        <dbReference type="SAM" id="MobiDB-lite"/>
    </source>
</evidence>
<evidence type="ECO:0000313" key="3">
    <source>
        <dbReference type="Proteomes" id="UP000190460"/>
    </source>
</evidence>
<dbReference type="EMBL" id="FUYB01000018">
    <property type="protein sequence ID" value="SKA89171.1"/>
    <property type="molecule type" value="Genomic_DNA"/>
</dbReference>
<feature type="compositionally biased region" description="Basic and acidic residues" evidence="1">
    <location>
        <begin position="299"/>
        <end position="312"/>
    </location>
</feature>
<sequence length="326" mass="37478">MDQSLSITLVLEGGLASSYLSVQDNYSSPAQIFNVPMEFIDIGLLIASAQTTGDYWMVTASPDNPRFQIESAIFVRHREGSVLWDLVYEHYEPFLNIELEEEAEEYEENIITFSFDAFQYASALYQASQLGQHLAPTIFSLPEDKPDLKNPLRELATYAPRLNMLWQKYGQANEMIKNGRPTHQHDHFALEAEKQWLQDLLDTLDEAQHEEAFENLDAYLESLPEDIQTQLEGNSQPLKEILDQRWKALVNSLTEEESEALENRETASRFPNSLKLRLMREFLEGNPSVLLGNAHRSAIGERETRDDSDKVVDLQNWKRNRSPEPL</sequence>
<dbReference type="RefSeq" id="WP_078923462.1">
    <property type="nucleotide sequence ID" value="NZ_FUYB01000018.1"/>
</dbReference>
<keyword evidence="3" id="KW-1185">Reference proteome</keyword>
<dbReference type="OrthoDB" id="5621122at2"/>
<dbReference type="AlphaFoldDB" id="A0A1T4XJA9"/>
<organism evidence="2 3">
    <name type="scientific">Thiothrix eikelboomii</name>
    <dbReference type="NCBI Taxonomy" id="92487"/>
    <lineage>
        <taxon>Bacteria</taxon>
        <taxon>Pseudomonadati</taxon>
        <taxon>Pseudomonadota</taxon>
        <taxon>Gammaproteobacteria</taxon>
        <taxon>Thiotrichales</taxon>
        <taxon>Thiotrichaceae</taxon>
        <taxon>Thiothrix</taxon>
    </lineage>
</organism>
<feature type="region of interest" description="Disordered" evidence="1">
    <location>
        <begin position="299"/>
        <end position="326"/>
    </location>
</feature>
<accession>A0A1T4XJA9</accession>
<name>A0A1T4XJA9_9GAMM</name>
<dbReference type="Proteomes" id="UP000190460">
    <property type="component" value="Unassembled WGS sequence"/>
</dbReference>
<protein>
    <submittedName>
        <fullName evidence="2">Uncharacterized protein</fullName>
    </submittedName>
</protein>
<proteinExistence type="predicted"/>